<comment type="caution">
    <text evidence="1">The sequence shown here is derived from an EMBL/GenBank/DDBJ whole genome shotgun (WGS) entry which is preliminary data.</text>
</comment>
<gene>
    <name evidence="1" type="ORF">MICAF_960005</name>
</gene>
<protein>
    <submittedName>
        <fullName evidence="1">Uncharacterized protein</fullName>
    </submittedName>
</protein>
<dbReference type="RefSeq" id="WP_002785932.1">
    <property type="nucleotide sequence ID" value="NZ_HE973323.1"/>
</dbReference>
<dbReference type="EMBL" id="CAIM01000779">
    <property type="protein sequence ID" value="CCI20681.1"/>
    <property type="molecule type" value="Genomic_DNA"/>
</dbReference>
<dbReference type="Proteomes" id="UP000003613">
    <property type="component" value="Unassembled WGS sequence"/>
</dbReference>
<organism evidence="1 2">
    <name type="scientific">Microcystis aeruginosa PCC 9807</name>
    <dbReference type="NCBI Taxonomy" id="1160283"/>
    <lineage>
        <taxon>Bacteria</taxon>
        <taxon>Bacillati</taxon>
        <taxon>Cyanobacteriota</taxon>
        <taxon>Cyanophyceae</taxon>
        <taxon>Oscillatoriophycideae</taxon>
        <taxon>Chroococcales</taxon>
        <taxon>Microcystaceae</taxon>
        <taxon>Microcystis</taxon>
    </lineage>
</organism>
<dbReference type="HOGENOM" id="CLU_206551_0_0_3"/>
<evidence type="ECO:0000313" key="2">
    <source>
        <dbReference type="Proteomes" id="UP000003613"/>
    </source>
</evidence>
<dbReference type="AlphaFoldDB" id="I4HF57"/>
<evidence type="ECO:0000313" key="1">
    <source>
        <dbReference type="EMBL" id="CCI20681.1"/>
    </source>
</evidence>
<name>I4HF57_MICAE</name>
<reference evidence="1 2" key="1">
    <citation type="submission" date="2012-04" db="EMBL/GenBank/DDBJ databases">
        <authorList>
            <person name="Genoscope - CEA"/>
        </authorList>
    </citation>
    <scope>NUCLEOTIDE SEQUENCE [LARGE SCALE GENOMIC DNA]</scope>
    <source>
        <strain evidence="1 2">9807</strain>
    </source>
</reference>
<sequence length="50" mass="5628">MLRPYFLPQTLIIISNLQSFNPMSETPKYDLRGANIANFADTVQGDQKAV</sequence>
<accession>I4HF57</accession>
<proteinExistence type="predicted"/>